<evidence type="ECO:0000313" key="1">
    <source>
        <dbReference type="EMBL" id="REG29367.1"/>
    </source>
</evidence>
<protein>
    <recommendedName>
        <fullName evidence="3">Lipoprotein</fullName>
    </recommendedName>
</protein>
<proteinExistence type="predicted"/>
<reference evidence="1 2" key="1">
    <citation type="submission" date="2018-08" db="EMBL/GenBank/DDBJ databases">
        <title>Genomic Encyclopedia of Archaeal and Bacterial Type Strains, Phase II (KMG-II): from individual species to whole genera.</title>
        <authorList>
            <person name="Goeker M."/>
        </authorList>
    </citation>
    <scope>NUCLEOTIDE SEQUENCE [LARGE SCALE GENOMIC DNA]</scope>
    <source>
        <strain evidence="1 2">DSM 2261</strain>
    </source>
</reference>
<evidence type="ECO:0000313" key="2">
    <source>
        <dbReference type="Proteomes" id="UP000256345"/>
    </source>
</evidence>
<dbReference type="Proteomes" id="UP000256345">
    <property type="component" value="Unassembled WGS sequence"/>
</dbReference>
<name>A0ABX9JY05_9BACT</name>
<sequence>MRWRRVFAFTVWLAAGTGCPETWREGGTIDRAMAKDLAEELHRHDCHLSEAEWLAKCEVPPELWESKGCPHECQSRTSP</sequence>
<dbReference type="PROSITE" id="PS51257">
    <property type="entry name" value="PROKAR_LIPOPROTEIN"/>
    <property type="match status" value="1"/>
</dbReference>
<dbReference type="EMBL" id="QUMU01000007">
    <property type="protein sequence ID" value="REG29367.1"/>
    <property type="molecule type" value="Genomic_DNA"/>
</dbReference>
<keyword evidence="2" id="KW-1185">Reference proteome</keyword>
<organism evidence="1 2">
    <name type="scientific">Archangium gephyra</name>
    <dbReference type="NCBI Taxonomy" id="48"/>
    <lineage>
        <taxon>Bacteria</taxon>
        <taxon>Pseudomonadati</taxon>
        <taxon>Myxococcota</taxon>
        <taxon>Myxococcia</taxon>
        <taxon>Myxococcales</taxon>
        <taxon>Cystobacterineae</taxon>
        <taxon>Archangiaceae</taxon>
        <taxon>Archangium</taxon>
    </lineage>
</organism>
<accession>A0ABX9JY05</accession>
<evidence type="ECO:0008006" key="3">
    <source>
        <dbReference type="Google" id="ProtNLM"/>
    </source>
</evidence>
<gene>
    <name evidence="1" type="ORF">ATI61_10754</name>
</gene>
<comment type="caution">
    <text evidence="1">The sequence shown here is derived from an EMBL/GenBank/DDBJ whole genome shotgun (WGS) entry which is preliminary data.</text>
</comment>